<gene>
    <name evidence="2" type="ORF">US19_C0051G0002</name>
</gene>
<dbReference type="SUPFAM" id="SSF53335">
    <property type="entry name" value="S-adenosyl-L-methionine-dependent methyltransferases"/>
    <property type="match status" value="1"/>
</dbReference>
<dbReference type="AlphaFoldDB" id="A0A0G0F0R5"/>
<dbReference type="InterPro" id="IPR029063">
    <property type="entry name" value="SAM-dependent_MTases_sf"/>
</dbReference>
<feature type="domain" description="Methyltransferase type 11" evidence="1">
    <location>
        <begin position="35"/>
        <end position="82"/>
    </location>
</feature>
<dbReference type="Proteomes" id="UP000034492">
    <property type="component" value="Unassembled WGS sequence"/>
</dbReference>
<accession>A0A0G0F0R5</accession>
<dbReference type="Pfam" id="PF08241">
    <property type="entry name" value="Methyltransf_11"/>
    <property type="match status" value="1"/>
</dbReference>
<sequence length="164" mass="19059">MKLNIGSGLTRIEGFTNVDRIQCIDDKGNKYTDIICDIEKEQLPFEDNSVSEIACYELLEHIENLIFVMNEMWRVLKPEGILKGKVPREGGRGALADPTHKRVFITDTFDYFTGVNRHNSFRPKRPGNADYNVKPWYKISVDKGINFILRPRKTKEYDKEMETL</sequence>
<dbReference type="EMBL" id="LBSA01000051">
    <property type="protein sequence ID" value="KKQ07245.1"/>
    <property type="molecule type" value="Genomic_DNA"/>
</dbReference>
<evidence type="ECO:0000259" key="1">
    <source>
        <dbReference type="Pfam" id="PF08241"/>
    </source>
</evidence>
<name>A0A0G0F0R5_9BACT</name>
<dbReference type="Gene3D" id="3.40.50.150">
    <property type="entry name" value="Vaccinia Virus protein VP39"/>
    <property type="match status" value="1"/>
</dbReference>
<comment type="caution">
    <text evidence="2">The sequence shown here is derived from an EMBL/GenBank/DDBJ whole genome shotgun (WGS) entry which is preliminary data.</text>
</comment>
<evidence type="ECO:0000313" key="3">
    <source>
        <dbReference type="Proteomes" id="UP000034492"/>
    </source>
</evidence>
<organism evidence="2 3">
    <name type="scientific">Candidatus Daviesbacteria bacterium GW2011_GWB1_36_5</name>
    <dbReference type="NCBI Taxonomy" id="1618426"/>
    <lineage>
        <taxon>Bacteria</taxon>
        <taxon>Candidatus Daviesiibacteriota</taxon>
    </lineage>
</organism>
<protein>
    <recommendedName>
        <fullName evidence="1">Methyltransferase type 11 domain-containing protein</fullName>
    </recommendedName>
</protein>
<dbReference type="InterPro" id="IPR013216">
    <property type="entry name" value="Methyltransf_11"/>
</dbReference>
<evidence type="ECO:0000313" key="2">
    <source>
        <dbReference type="EMBL" id="KKQ07245.1"/>
    </source>
</evidence>
<proteinExistence type="predicted"/>
<reference evidence="2 3" key="1">
    <citation type="journal article" date="2015" name="Nature">
        <title>rRNA introns, odd ribosomes, and small enigmatic genomes across a large radiation of phyla.</title>
        <authorList>
            <person name="Brown C.T."/>
            <person name="Hug L.A."/>
            <person name="Thomas B.C."/>
            <person name="Sharon I."/>
            <person name="Castelle C.J."/>
            <person name="Singh A."/>
            <person name="Wilkins M.J."/>
            <person name="Williams K.H."/>
            <person name="Banfield J.F."/>
        </authorList>
    </citation>
    <scope>NUCLEOTIDE SEQUENCE [LARGE SCALE GENOMIC DNA]</scope>
</reference>
<dbReference type="GO" id="GO:0008757">
    <property type="term" value="F:S-adenosylmethionine-dependent methyltransferase activity"/>
    <property type="evidence" value="ECO:0007669"/>
    <property type="project" value="InterPro"/>
</dbReference>